<comment type="caution">
    <text evidence="2">The sequence shown here is derived from an EMBL/GenBank/DDBJ whole genome shotgun (WGS) entry which is preliminary data.</text>
</comment>
<gene>
    <name evidence="2" type="ORF">PENTCL1PPCAC_23960</name>
</gene>
<accession>A0AAV5U4H8</accession>
<keyword evidence="1" id="KW-0472">Membrane</keyword>
<organism evidence="2 3">
    <name type="scientific">Pristionchus entomophagus</name>
    <dbReference type="NCBI Taxonomy" id="358040"/>
    <lineage>
        <taxon>Eukaryota</taxon>
        <taxon>Metazoa</taxon>
        <taxon>Ecdysozoa</taxon>
        <taxon>Nematoda</taxon>
        <taxon>Chromadorea</taxon>
        <taxon>Rhabditida</taxon>
        <taxon>Rhabditina</taxon>
        <taxon>Diplogasteromorpha</taxon>
        <taxon>Diplogasteroidea</taxon>
        <taxon>Neodiplogasteridae</taxon>
        <taxon>Pristionchus</taxon>
    </lineage>
</organism>
<feature type="non-terminal residue" evidence="2">
    <location>
        <position position="155"/>
    </location>
</feature>
<evidence type="ECO:0000313" key="3">
    <source>
        <dbReference type="Proteomes" id="UP001432027"/>
    </source>
</evidence>
<dbReference type="EMBL" id="BTSX01000005">
    <property type="protein sequence ID" value="GMT01786.1"/>
    <property type="molecule type" value="Genomic_DNA"/>
</dbReference>
<name>A0AAV5U4H8_9BILA</name>
<dbReference type="Proteomes" id="UP001432027">
    <property type="component" value="Unassembled WGS sequence"/>
</dbReference>
<protein>
    <submittedName>
        <fullName evidence="2">Uncharacterized protein</fullName>
    </submittedName>
</protein>
<sequence length="155" mass="17186">MQSTLHCFFVVGKNRKVQSAPPLSINALSLTRLGSLHLLSLEYSMRWSSLWIDMNILLIAGWALKLRPFAGLKSRVHVTVPTGRWVFDLPSLDLQEIPIFDPSGILSKDPKKIFVTSLWIMSILAICALLGRATITPHTVIASAAPMTKSFMVDV</sequence>
<keyword evidence="3" id="KW-1185">Reference proteome</keyword>
<proteinExistence type="predicted"/>
<keyword evidence="1" id="KW-1133">Transmembrane helix</keyword>
<feature type="transmembrane region" description="Helical" evidence="1">
    <location>
        <begin position="113"/>
        <end position="131"/>
    </location>
</feature>
<evidence type="ECO:0000313" key="2">
    <source>
        <dbReference type="EMBL" id="GMT01786.1"/>
    </source>
</evidence>
<keyword evidence="1" id="KW-0812">Transmembrane</keyword>
<reference evidence="2" key="1">
    <citation type="submission" date="2023-10" db="EMBL/GenBank/DDBJ databases">
        <title>Genome assembly of Pristionchus species.</title>
        <authorList>
            <person name="Yoshida K."/>
            <person name="Sommer R.J."/>
        </authorList>
    </citation>
    <scope>NUCLEOTIDE SEQUENCE</scope>
    <source>
        <strain evidence="2">RS0144</strain>
    </source>
</reference>
<evidence type="ECO:0000256" key="1">
    <source>
        <dbReference type="SAM" id="Phobius"/>
    </source>
</evidence>
<dbReference type="AlphaFoldDB" id="A0AAV5U4H8"/>